<dbReference type="KEGG" id="crq:GCK72_021436"/>
<accession>A0A6A5GJT4</accession>
<feature type="region of interest" description="Disordered" evidence="1">
    <location>
        <begin position="413"/>
        <end position="452"/>
    </location>
</feature>
<feature type="compositionally biased region" description="Polar residues" evidence="1">
    <location>
        <begin position="52"/>
        <end position="61"/>
    </location>
</feature>
<dbReference type="GeneID" id="78777238"/>
<protein>
    <submittedName>
        <fullName evidence="2">Uncharacterized protein</fullName>
    </submittedName>
</protein>
<feature type="region of interest" description="Disordered" evidence="1">
    <location>
        <begin position="1"/>
        <end position="79"/>
    </location>
</feature>
<name>A0A6A5GJT4_CAERE</name>
<evidence type="ECO:0000256" key="1">
    <source>
        <dbReference type="SAM" id="MobiDB-lite"/>
    </source>
</evidence>
<reference evidence="2 3" key="1">
    <citation type="submission" date="2019-12" db="EMBL/GenBank/DDBJ databases">
        <title>Chromosome-level assembly of the Caenorhabditis remanei genome.</title>
        <authorList>
            <person name="Teterina A.A."/>
            <person name="Willis J.H."/>
            <person name="Phillips P.C."/>
        </authorList>
    </citation>
    <scope>NUCLEOTIDE SEQUENCE [LARGE SCALE GENOMIC DNA]</scope>
    <source>
        <strain evidence="2 3">PX506</strain>
        <tissue evidence="2">Whole organism</tissue>
    </source>
</reference>
<dbReference type="Proteomes" id="UP000483820">
    <property type="component" value="Chromosome V"/>
</dbReference>
<dbReference type="CTD" id="78777238"/>
<proteinExistence type="predicted"/>
<dbReference type="PANTHER" id="PTHR47645">
    <property type="entry name" value="PROTEIN CBG08267"/>
    <property type="match status" value="1"/>
</dbReference>
<feature type="compositionally biased region" description="Basic and acidic residues" evidence="1">
    <location>
        <begin position="13"/>
        <end position="24"/>
    </location>
</feature>
<feature type="compositionally biased region" description="Basic residues" evidence="1">
    <location>
        <begin position="441"/>
        <end position="452"/>
    </location>
</feature>
<evidence type="ECO:0000313" key="3">
    <source>
        <dbReference type="Proteomes" id="UP000483820"/>
    </source>
</evidence>
<dbReference type="PANTHER" id="PTHR47645:SF1">
    <property type="entry name" value="C2H2-TYPE DOMAIN-CONTAINING PROTEIN-RELATED"/>
    <property type="match status" value="1"/>
</dbReference>
<comment type="caution">
    <text evidence="2">The sequence shown here is derived from an EMBL/GenBank/DDBJ whole genome shotgun (WGS) entry which is preliminary data.</text>
</comment>
<evidence type="ECO:0000313" key="2">
    <source>
        <dbReference type="EMBL" id="KAF1754871.1"/>
    </source>
</evidence>
<dbReference type="AlphaFoldDB" id="A0A6A5GJT4"/>
<dbReference type="EMBL" id="WUAV01000005">
    <property type="protein sequence ID" value="KAF1754871.1"/>
    <property type="molecule type" value="Genomic_DNA"/>
</dbReference>
<sequence length="452" mass="52358">MNTRAKQKQGYKSVKEVFPKENSRHGMKSVKSEQQTTNNAPTPKRNPLRGYQDNNFSSSLRNDGIYSPIEHPTFEDESDKYEDMGKTFTDLKPVSYNETVENYNEDFEEEDPLNNSLPVSLSNAMKEGNLLKVGQLLRRALQQNSLSEVQLKELACSLERPNIPLMSMLMANERSDLEDIKSFNAASLFLLTLPPKFEKPLKRLECSVNSLSHAIKESNPLEVLEHRELDKSHRISSIECFFDQDLNKFYANYVFVGESVIYQLTNMLVQLFRKITNPSFNIWKYSFHPRSCKAVDSNFLPIPEPVLRSLQEFCFDICEAFLPDELLTGNIDSTSSFMEKLPLITPEQEVLRRRSIRQTVLKMTNNSIWQAMRTIRNYHFNKVTETLVTCSGRSDCATHLRWEHLKAFRENARSQDMSADSYTPEDIYKFSENMPTTPRRDNRKRLHANSSL</sequence>
<dbReference type="RefSeq" id="XP_053583176.1">
    <property type="nucleotide sequence ID" value="XM_053734263.1"/>
</dbReference>
<organism evidence="2 3">
    <name type="scientific">Caenorhabditis remanei</name>
    <name type="common">Caenorhabditis vulgaris</name>
    <dbReference type="NCBI Taxonomy" id="31234"/>
    <lineage>
        <taxon>Eukaryota</taxon>
        <taxon>Metazoa</taxon>
        <taxon>Ecdysozoa</taxon>
        <taxon>Nematoda</taxon>
        <taxon>Chromadorea</taxon>
        <taxon>Rhabditida</taxon>
        <taxon>Rhabditina</taxon>
        <taxon>Rhabditomorpha</taxon>
        <taxon>Rhabditoidea</taxon>
        <taxon>Rhabditidae</taxon>
        <taxon>Peloderinae</taxon>
        <taxon>Caenorhabditis</taxon>
    </lineage>
</organism>
<gene>
    <name evidence="2" type="ORF">GCK72_021436</name>
</gene>
<feature type="compositionally biased region" description="Polar residues" evidence="1">
    <location>
        <begin position="32"/>
        <end position="41"/>
    </location>
</feature>